<dbReference type="Proteomes" id="UP001190700">
    <property type="component" value="Unassembled WGS sequence"/>
</dbReference>
<evidence type="ECO:0000313" key="4">
    <source>
        <dbReference type="Proteomes" id="UP001190700"/>
    </source>
</evidence>
<keyword evidence="4" id="KW-1185">Reference proteome</keyword>
<comment type="caution">
    <text evidence="3">The sequence shown here is derived from an EMBL/GenBank/DDBJ whole genome shotgun (WGS) entry which is preliminary data.</text>
</comment>
<evidence type="ECO:0000256" key="2">
    <source>
        <dbReference type="SAM" id="Phobius"/>
    </source>
</evidence>
<feature type="transmembrane region" description="Helical" evidence="2">
    <location>
        <begin position="308"/>
        <end position="333"/>
    </location>
</feature>
<keyword evidence="2" id="KW-1133">Transmembrane helix</keyword>
<feature type="transmembrane region" description="Helical" evidence="2">
    <location>
        <begin position="79"/>
        <end position="98"/>
    </location>
</feature>
<evidence type="ECO:0000256" key="1">
    <source>
        <dbReference type="SAM" id="MobiDB-lite"/>
    </source>
</evidence>
<feature type="transmembrane region" description="Helical" evidence="2">
    <location>
        <begin position="403"/>
        <end position="426"/>
    </location>
</feature>
<organism evidence="3 4">
    <name type="scientific">Cymbomonas tetramitiformis</name>
    <dbReference type="NCBI Taxonomy" id="36881"/>
    <lineage>
        <taxon>Eukaryota</taxon>
        <taxon>Viridiplantae</taxon>
        <taxon>Chlorophyta</taxon>
        <taxon>Pyramimonadophyceae</taxon>
        <taxon>Pyramimonadales</taxon>
        <taxon>Pyramimonadaceae</taxon>
        <taxon>Cymbomonas</taxon>
    </lineage>
</organism>
<reference evidence="3 4" key="1">
    <citation type="journal article" date="2015" name="Genome Biol. Evol.">
        <title>Comparative Genomics of a Bacterivorous Green Alga Reveals Evolutionary Causalities and Consequences of Phago-Mixotrophic Mode of Nutrition.</title>
        <authorList>
            <person name="Burns J.A."/>
            <person name="Paasch A."/>
            <person name="Narechania A."/>
            <person name="Kim E."/>
        </authorList>
    </citation>
    <scope>NUCLEOTIDE SEQUENCE [LARGE SCALE GENOMIC DNA]</scope>
    <source>
        <strain evidence="3 4">PLY_AMNH</strain>
    </source>
</reference>
<feature type="transmembrane region" description="Helical" evidence="2">
    <location>
        <begin position="34"/>
        <end position="51"/>
    </location>
</feature>
<evidence type="ECO:0008006" key="5">
    <source>
        <dbReference type="Google" id="ProtNLM"/>
    </source>
</evidence>
<feature type="transmembrane region" description="Helical" evidence="2">
    <location>
        <begin position="269"/>
        <end position="288"/>
    </location>
</feature>
<proteinExistence type="predicted"/>
<feature type="transmembrane region" description="Helical" evidence="2">
    <location>
        <begin position="438"/>
        <end position="460"/>
    </location>
</feature>
<sequence length="815" mass="91231">MSSGPAALTSPLMWLRWAGGSCWAWGGGAEPYKDLFTIGMLLLILLLWIILNKFAAGNFDTIDLALLYNQILSMTTQMAFRWSGDALSVVLFTCIQVIDFDVDFFNITCSINFNLSKYSPLVQLMLPVIIFLILFARAVFVQCIVLLESDTTEARLSDEERQAREKNPLSSLMLLLFDEEDGTKEKSRQKAKRHLAFKEKNKETSVEKAEGESASESPGTPVASVSKKSDTFAKCMLAIAKYFECPTTEAESLIYVEEQLNTFTNFLNIVYHTLCIKSFTVFVCTELADGSSVLSMAPDIKCWEGEHLLFLLAGVFGVQLYVLGIPLMLWMVVRNGERRAMLNDENYLRRYGWMYTRYTQSCRCWETVFLVRRATFAFILVNVSNFPMMQVIMGRPFLDTRNFAIETGALFSNICVLLFGCTFYISAVHADEAYGYNFYFEPITFMFIVGTQSAFAWIVFKDCRDVSGAASAKKRLRQELEQEQDNLPLPLTELNLDATLKGTKINQWVKEMLDDGEMDEGEKMTVMAYYYTDFFIKDFVSDTSEYSYFSGTLKAVFYRRLAMSMPFLLDWLSQCTPEEHAAFRIVSASLQETIPRCTHTPLQEAIPRRTHTPLQEAISRCTHTPLQEAIPRRTHTPLQEAIPRCACAFLAPRQSTSTGGELHCGFSWSAPTWELAALTCHVGRELAAPTCHVGRELAALTCHVGRELAVPTCHVGRELAAPTCHVGRELAALTCHVGRELAAPTCHVGRELAAPTCHVRRELAAPTCHVGRELAAPTCHVGRNLAAPTCHVGRELAAPTCHVGRDLAALTCHVG</sequence>
<name>A0AAE0FPH6_9CHLO</name>
<feature type="compositionally biased region" description="Basic and acidic residues" evidence="1">
    <location>
        <begin position="196"/>
        <end position="211"/>
    </location>
</feature>
<feature type="region of interest" description="Disordered" evidence="1">
    <location>
        <begin position="194"/>
        <end position="225"/>
    </location>
</feature>
<feature type="transmembrane region" description="Helical" evidence="2">
    <location>
        <begin position="124"/>
        <end position="147"/>
    </location>
</feature>
<keyword evidence="2" id="KW-0472">Membrane</keyword>
<accession>A0AAE0FPH6</accession>
<evidence type="ECO:0000313" key="3">
    <source>
        <dbReference type="EMBL" id="KAK3263594.1"/>
    </source>
</evidence>
<protein>
    <recommendedName>
        <fullName evidence="5">Transmembrane protein</fullName>
    </recommendedName>
</protein>
<keyword evidence="2" id="KW-0812">Transmembrane</keyword>
<gene>
    <name evidence="3" type="ORF">CYMTET_27609</name>
</gene>
<dbReference type="PANTHER" id="PTHR11319">
    <property type="entry name" value="G PROTEIN-COUPLED RECEPTOR-RELATED"/>
    <property type="match status" value="1"/>
</dbReference>
<feature type="non-terminal residue" evidence="3">
    <location>
        <position position="815"/>
    </location>
</feature>
<dbReference type="AlphaFoldDB" id="A0AAE0FPH6"/>
<dbReference type="EMBL" id="LGRX02015232">
    <property type="protein sequence ID" value="KAK3263594.1"/>
    <property type="molecule type" value="Genomic_DNA"/>
</dbReference>
<dbReference type="PANTHER" id="PTHR11319:SF35">
    <property type="entry name" value="OUTER MEMBRANE PROTEIN PMPC-RELATED"/>
    <property type="match status" value="1"/>
</dbReference>